<dbReference type="Pfam" id="PF00501">
    <property type="entry name" value="AMP-binding"/>
    <property type="match status" value="1"/>
</dbReference>
<evidence type="ECO:0000259" key="3">
    <source>
        <dbReference type="Pfam" id="PF00501"/>
    </source>
</evidence>
<keyword evidence="6" id="KW-1185">Reference proteome</keyword>
<evidence type="ECO:0000256" key="1">
    <source>
        <dbReference type="ARBA" id="ARBA00006432"/>
    </source>
</evidence>
<dbReference type="SUPFAM" id="SSF56801">
    <property type="entry name" value="Acetyl-CoA synthetase-like"/>
    <property type="match status" value="1"/>
</dbReference>
<evidence type="ECO:0000259" key="4">
    <source>
        <dbReference type="Pfam" id="PF13193"/>
    </source>
</evidence>
<dbReference type="RefSeq" id="WP_259428755.1">
    <property type="nucleotide sequence ID" value="NZ_JANWTC010000016.1"/>
</dbReference>
<comment type="similarity">
    <text evidence="1">Belongs to the ATP-dependent AMP-binding enzyme family.</text>
</comment>
<dbReference type="PANTHER" id="PTHR43201">
    <property type="entry name" value="ACYL-COA SYNTHETASE"/>
    <property type="match status" value="1"/>
</dbReference>
<accession>A0ABT2G340</accession>
<dbReference type="EMBL" id="JANWTC010000016">
    <property type="protein sequence ID" value="MCS5480697.1"/>
    <property type="molecule type" value="Genomic_DNA"/>
</dbReference>
<evidence type="ECO:0000256" key="2">
    <source>
        <dbReference type="ARBA" id="ARBA00022598"/>
    </source>
</evidence>
<evidence type="ECO:0000313" key="6">
    <source>
        <dbReference type="Proteomes" id="UP001205965"/>
    </source>
</evidence>
<gene>
    <name evidence="5" type="ORF">NYP18_13690</name>
</gene>
<feature type="domain" description="AMP-binding enzyme C-terminal" evidence="4">
    <location>
        <begin position="455"/>
        <end position="530"/>
    </location>
</feature>
<evidence type="ECO:0000313" key="5">
    <source>
        <dbReference type="EMBL" id="MCS5480697.1"/>
    </source>
</evidence>
<keyword evidence="2" id="KW-0436">Ligase</keyword>
<dbReference type="PANTHER" id="PTHR43201:SF5">
    <property type="entry name" value="MEDIUM-CHAIN ACYL-COA LIGASE ACSF2, MITOCHONDRIAL"/>
    <property type="match status" value="1"/>
</dbReference>
<dbReference type="InterPro" id="IPR020845">
    <property type="entry name" value="AMP-binding_CS"/>
</dbReference>
<comment type="caution">
    <text evidence="5">The sequence shown here is derived from an EMBL/GenBank/DDBJ whole genome shotgun (WGS) entry which is preliminary data.</text>
</comment>
<dbReference type="Gene3D" id="3.40.50.12780">
    <property type="entry name" value="N-terminal domain of ligase-like"/>
    <property type="match status" value="1"/>
</dbReference>
<dbReference type="PROSITE" id="PS00455">
    <property type="entry name" value="AMP_BINDING"/>
    <property type="match status" value="1"/>
</dbReference>
<dbReference type="Proteomes" id="UP001205965">
    <property type="component" value="Unassembled WGS sequence"/>
</dbReference>
<dbReference type="InterPro" id="IPR045851">
    <property type="entry name" value="AMP-bd_C_sf"/>
</dbReference>
<feature type="domain" description="AMP-dependent synthetase/ligase" evidence="3">
    <location>
        <begin position="31"/>
        <end position="405"/>
    </location>
</feature>
<dbReference type="InterPro" id="IPR025110">
    <property type="entry name" value="AMP-bd_C"/>
</dbReference>
<organism evidence="5 6">
    <name type="scientific">Corynebacterium lemuris</name>
    <dbReference type="NCBI Taxonomy" id="1859292"/>
    <lineage>
        <taxon>Bacteria</taxon>
        <taxon>Bacillati</taxon>
        <taxon>Actinomycetota</taxon>
        <taxon>Actinomycetes</taxon>
        <taxon>Mycobacteriales</taxon>
        <taxon>Corynebacteriaceae</taxon>
        <taxon>Corynebacterium</taxon>
    </lineage>
</organism>
<name>A0ABT2G340_9CORY</name>
<dbReference type="Gene3D" id="3.30.300.30">
    <property type="match status" value="1"/>
</dbReference>
<proteinExistence type="inferred from homology"/>
<protein>
    <submittedName>
        <fullName evidence="5">AMP-binding protein</fullName>
    </submittedName>
</protein>
<reference evidence="5 6" key="1">
    <citation type="submission" date="2022-08" db="EMBL/GenBank/DDBJ databases">
        <title>YIM 101645 draft genome.</title>
        <authorList>
            <person name="Chen X."/>
        </authorList>
    </citation>
    <scope>NUCLEOTIDE SEQUENCE [LARGE SCALE GENOMIC DNA]</scope>
    <source>
        <strain evidence="5 6">YIM 101645</strain>
    </source>
</reference>
<dbReference type="InterPro" id="IPR042099">
    <property type="entry name" value="ANL_N_sf"/>
</dbReference>
<sequence>MTGMVPWPEELVECYRSEGLWQDRNLFQYIEDTARSSPEKTALVDTGDGSRLSYREVIDRANAAAWRMRELGFRQQDRVVIVLPNSWQLVVLLLACFRTGVIPVMALAGHRRYELTHISSRSQARALFTMDTWRDFDFRPLAQELQQEVDLLEWSFIARDHGPHARSLDALLAPLELSPAQTAELDGLSIDPLLPALFQLSGGTTGLPKLITRTHNDYAYNIKVCSEVAGLTADDVQLAALPLTHNFGLACPGVLGALTAGATSVLAPSPNPVKVFEAMAQEQVTTAVVVPAVAQRWIAHEAEHRTGKTSSLKVLQVGGSRMPDELAPRVPAVLGATLQQVYGMAEGLINMTRLDDPEEIITTTQGRPVSPHDEVRIVDNEGKDLPDGESGLLLTRGPYTPRGYFNAPEANEKSFMDGWYCPGDVVVRRPDGNLVVQGRDKDIINRGGEKISAEEVESLLYQLDGIEQLAVVAMPDEVYGEKVCLYAVVTEGATLTLDRACEHLREVGIATHNHPERLEVVDRLPMTKIRKIDKKALREDIAAKLAAEQQ</sequence>
<dbReference type="InterPro" id="IPR000873">
    <property type="entry name" value="AMP-dep_synth/lig_dom"/>
</dbReference>
<dbReference type="Pfam" id="PF13193">
    <property type="entry name" value="AMP-binding_C"/>
    <property type="match status" value="1"/>
</dbReference>